<reference evidence="2 3" key="1">
    <citation type="submission" date="2019-11" db="EMBL/GenBank/DDBJ databases">
        <title>Genome of Strain BIT-d1.</title>
        <authorList>
            <person name="Yang Y."/>
        </authorList>
    </citation>
    <scope>NUCLEOTIDE SEQUENCE [LARGE SCALE GENOMIC DNA]</scope>
    <source>
        <strain evidence="2 3">BIT-d1</strain>
    </source>
</reference>
<organism evidence="2 3">
    <name type="scientific">Myroides albus</name>
    <dbReference type="NCBI Taxonomy" id="2562892"/>
    <lineage>
        <taxon>Bacteria</taxon>
        <taxon>Pseudomonadati</taxon>
        <taxon>Bacteroidota</taxon>
        <taxon>Flavobacteriia</taxon>
        <taxon>Flavobacteriales</taxon>
        <taxon>Flavobacteriaceae</taxon>
        <taxon>Myroides</taxon>
    </lineage>
</organism>
<evidence type="ECO:0000313" key="2">
    <source>
        <dbReference type="EMBL" id="MTG99248.1"/>
    </source>
</evidence>
<accession>A0A6I3LKU9</accession>
<dbReference type="InterPro" id="IPR025665">
    <property type="entry name" value="Beta-barrel_OMP_2"/>
</dbReference>
<name>A0A6I3LKU9_9FLAO</name>
<protein>
    <submittedName>
        <fullName evidence="2">Outer membrane beta-barrel protein</fullName>
    </submittedName>
</protein>
<dbReference type="AlphaFoldDB" id="A0A6I3LKU9"/>
<feature type="domain" description="Outer membrane protein beta-barrel" evidence="1">
    <location>
        <begin position="35"/>
        <end position="224"/>
    </location>
</feature>
<evidence type="ECO:0000259" key="1">
    <source>
        <dbReference type="Pfam" id="PF13568"/>
    </source>
</evidence>
<dbReference type="OrthoDB" id="997094at2"/>
<comment type="caution">
    <text evidence="2">The sequence shown here is derived from an EMBL/GenBank/DDBJ whole genome shotgun (WGS) entry which is preliminary data.</text>
</comment>
<gene>
    <name evidence="2" type="ORF">GJV76_14115</name>
</gene>
<dbReference type="Pfam" id="PF13568">
    <property type="entry name" value="OMP_b-brl_2"/>
    <property type="match status" value="1"/>
</dbReference>
<sequence length="276" mass="31633">MNTKILYSALVVFISLITHAQKITVEGTGFFIQPAKHEVSSERSSMGYAFSLGYEYDFLPQWSVSTSIGYAKQNYRFYQARNQGGYSKEDIESDSFEFSYKTSGYSEKIHTQNLRIPLTVQYQTKGILSWYVSSGMAFSIPLAKSESTIKIDKVSTKGYYPKWDALLSGPDFMGFGEFNKVSDTEKYWLKTGYSWLIETGVKQRLSHDSHLYIGVYFELGLNDIRPKGKADNFAVIHGNDLAKPLEYSSVWSDERFKDRNFKNKMIGLKLRYAFSL</sequence>
<keyword evidence="3" id="KW-1185">Reference proteome</keyword>
<dbReference type="RefSeq" id="WP_155093247.1">
    <property type="nucleotide sequence ID" value="NZ_WMJX01000053.1"/>
</dbReference>
<dbReference type="EMBL" id="WMJX01000053">
    <property type="protein sequence ID" value="MTG99248.1"/>
    <property type="molecule type" value="Genomic_DNA"/>
</dbReference>
<evidence type="ECO:0000313" key="3">
    <source>
        <dbReference type="Proteomes" id="UP000438760"/>
    </source>
</evidence>
<proteinExistence type="predicted"/>
<dbReference type="Proteomes" id="UP000438760">
    <property type="component" value="Unassembled WGS sequence"/>
</dbReference>